<protein>
    <submittedName>
        <fullName evidence="2">Uncharacterized protein</fullName>
    </submittedName>
</protein>
<organism evidence="2 3">
    <name type="scientific">Rhodopseudomonas pseudopalustris</name>
    <dbReference type="NCBI Taxonomy" id="1513892"/>
    <lineage>
        <taxon>Bacteria</taxon>
        <taxon>Pseudomonadati</taxon>
        <taxon>Pseudomonadota</taxon>
        <taxon>Alphaproteobacteria</taxon>
        <taxon>Hyphomicrobiales</taxon>
        <taxon>Nitrobacteraceae</taxon>
        <taxon>Rhodopseudomonas</taxon>
    </lineage>
</organism>
<gene>
    <name evidence="2" type="ORF">SAMN05444123_10724</name>
</gene>
<feature type="compositionally biased region" description="Basic and acidic residues" evidence="1">
    <location>
        <begin position="88"/>
        <end position="98"/>
    </location>
</feature>
<accession>A0A1H8UFH1</accession>
<proteinExistence type="predicted"/>
<feature type="region of interest" description="Disordered" evidence="1">
    <location>
        <begin position="73"/>
        <end position="98"/>
    </location>
</feature>
<sequence>MFPVSTTATEIGEFFQDKWPWLDFRYLEGHEILSGKMGALRSRLHVWINDLGKAYIEVEKYYESGAAEFLVDDPGLEETYDDDEETEENFRRNLERDD</sequence>
<dbReference type="RefSeq" id="WP_092684660.1">
    <property type="nucleotide sequence ID" value="NZ_FODT01000007.1"/>
</dbReference>
<dbReference type="Proteomes" id="UP000199615">
    <property type="component" value="Unassembled WGS sequence"/>
</dbReference>
<feature type="compositionally biased region" description="Acidic residues" evidence="1">
    <location>
        <begin position="73"/>
        <end position="87"/>
    </location>
</feature>
<reference evidence="3" key="1">
    <citation type="submission" date="2016-10" db="EMBL/GenBank/DDBJ databases">
        <authorList>
            <person name="Varghese N."/>
            <person name="Submissions S."/>
        </authorList>
    </citation>
    <scope>NUCLEOTIDE SEQUENCE [LARGE SCALE GENOMIC DNA]</scope>
    <source>
        <strain evidence="3">DSM 123</strain>
    </source>
</reference>
<evidence type="ECO:0000313" key="3">
    <source>
        <dbReference type="Proteomes" id="UP000199615"/>
    </source>
</evidence>
<name>A0A1H8UFH1_9BRAD</name>
<dbReference type="OrthoDB" id="789223at2"/>
<keyword evidence="3" id="KW-1185">Reference proteome</keyword>
<evidence type="ECO:0000256" key="1">
    <source>
        <dbReference type="SAM" id="MobiDB-lite"/>
    </source>
</evidence>
<evidence type="ECO:0000313" key="2">
    <source>
        <dbReference type="EMBL" id="SEP01945.1"/>
    </source>
</evidence>
<dbReference type="AlphaFoldDB" id="A0A1H8UFH1"/>
<dbReference type="EMBL" id="FODT01000007">
    <property type="protein sequence ID" value="SEP01945.1"/>
    <property type="molecule type" value="Genomic_DNA"/>
</dbReference>